<organism evidence="4 5">
    <name type="scientific">Neobacillus vireti LMG 21834</name>
    <dbReference type="NCBI Taxonomy" id="1131730"/>
    <lineage>
        <taxon>Bacteria</taxon>
        <taxon>Bacillati</taxon>
        <taxon>Bacillota</taxon>
        <taxon>Bacilli</taxon>
        <taxon>Bacillales</taxon>
        <taxon>Bacillaceae</taxon>
        <taxon>Neobacillus</taxon>
    </lineage>
</organism>
<feature type="domain" description="Peptidase S8/S53" evidence="3">
    <location>
        <begin position="1"/>
        <end position="53"/>
    </location>
</feature>
<dbReference type="PROSITE" id="PS51892">
    <property type="entry name" value="SUBTILASE"/>
    <property type="match status" value="1"/>
</dbReference>
<dbReference type="Proteomes" id="UP000018877">
    <property type="component" value="Unassembled WGS sequence"/>
</dbReference>
<evidence type="ECO:0000313" key="5">
    <source>
        <dbReference type="Proteomes" id="UP000018877"/>
    </source>
</evidence>
<dbReference type="GO" id="GO:0006508">
    <property type="term" value="P:proteolysis"/>
    <property type="evidence" value="ECO:0007669"/>
    <property type="project" value="UniProtKB-KW"/>
</dbReference>
<feature type="compositionally biased region" description="Polar residues" evidence="2">
    <location>
        <begin position="39"/>
        <end position="52"/>
    </location>
</feature>
<name>A0AB94ISV1_9BACI</name>
<comment type="similarity">
    <text evidence="1">Belongs to the peptidase S8 family.</text>
</comment>
<gene>
    <name evidence="4" type="ORF">BAVI_03579</name>
</gene>
<proteinExistence type="inferred from homology"/>
<dbReference type="InterPro" id="IPR036852">
    <property type="entry name" value="Peptidase_S8/S53_dom_sf"/>
</dbReference>
<dbReference type="SUPFAM" id="SSF52743">
    <property type="entry name" value="Subtilisin-like"/>
    <property type="match status" value="1"/>
</dbReference>
<sequence>MDVINLSLGSTSNSQTSSDAIAINNAVLNGVTAVVATGNSGPNRGTIGSPSTAPLRFQSGTPRFRKRR</sequence>
<dbReference type="EMBL" id="ALAN01000026">
    <property type="protein sequence ID" value="ETI70135.1"/>
    <property type="molecule type" value="Genomic_DNA"/>
</dbReference>
<comment type="caution">
    <text evidence="4">The sequence shown here is derived from an EMBL/GenBank/DDBJ whole genome shotgun (WGS) entry which is preliminary data.</text>
</comment>
<accession>A0AB94ISV1</accession>
<protein>
    <submittedName>
        <fullName evidence="4">Minor extracellular protease VpR</fullName>
    </submittedName>
</protein>
<feature type="region of interest" description="Disordered" evidence="2">
    <location>
        <begin position="39"/>
        <end position="68"/>
    </location>
</feature>
<dbReference type="AlphaFoldDB" id="A0AB94ISV1"/>
<reference evidence="4 5" key="1">
    <citation type="journal article" date="2014" name="Environ. Microbiol.">
        <title>The nitrate-ammonifying and nosZ-carrying bacterium Bacillus vireti is a potent source and sink for nitric and nitrous oxide under high nitrate conditions.</title>
        <authorList>
            <person name="Mania D."/>
            <person name="Heylen K."/>
            <person name="van Spanning R.J."/>
            <person name="Frostegard A."/>
        </authorList>
    </citation>
    <scope>NUCLEOTIDE SEQUENCE [LARGE SCALE GENOMIC DNA]</scope>
    <source>
        <strain evidence="4 5">LMG 21834</strain>
    </source>
</reference>
<evidence type="ECO:0000313" key="4">
    <source>
        <dbReference type="EMBL" id="ETI70135.1"/>
    </source>
</evidence>
<keyword evidence="4" id="KW-0645">Protease</keyword>
<dbReference type="Pfam" id="PF00082">
    <property type="entry name" value="Peptidase_S8"/>
    <property type="match status" value="1"/>
</dbReference>
<evidence type="ECO:0000256" key="1">
    <source>
        <dbReference type="PROSITE-ProRule" id="PRU01240"/>
    </source>
</evidence>
<keyword evidence="4" id="KW-0378">Hydrolase</keyword>
<keyword evidence="5" id="KW-1185">Reference proteome</keyword>
<evidence type="ECO:0000259" key="3">
    <source>
        <dbReference type="Pfam" id="PF00082"/>
    </source>
</evidence>
<dbReference type="GO" id="GO:0004252">
    <property type="term" value="F:serine-type endopeptidase activity"/>
    <property type="evidence" value="ECO:0007669"/>
    <property type="project" value="InterPro"/>
</dbReference>
<dbReference type="InterPro" id="IPR000209">
    <property type="entry name" value="Peptidase_S8/S53_dom"/>
</dbReference>
<comment type="caution">
    <text evidence="1">Lacks conserved residue(s) required for the propagation of feature annotation.</text>
</comment>
<dbReference type="Gene3D" id="3.40.50.200">
    <property type="entry name" value="Peptidase S8/S53 domain"/>
    <property type="match status" value="1"/>
</dbReference>
<evidence type="ECO:0000256" key="2">
    <source>
        <dbReference type="SAM" id="MobiDB-lite"/>
    </source>
</evidence>